<dbReference type="InterPro" id="IPR036291">
    <property type="entry name" value="NAD(P)-bd_dom_sf"/>
</dbReference>
<dbReference type="PRINTS" id="PR00080">
    <property type="entry name" value="SDRFAMILY"/>
</dbReference>
<dbReference type="PANTHER" id="PTHR44115:SF4">
    <property type="entry name" value="OXIDOREDUCTASE"/>
    <property type="match status" value="1"/>
</dbReference>
<keyword evidence="1" id="KW-1185">Reference proteome</keyword>
<evidence type="ECO:0000313" key="1">
    <source>
        <dbReference type="Proteomes" id="UP000887540"/>
    </source>
</evidence>
<dbReference type="FunFam" id="3.40.50.720:FF:000084">
    <property type="entry name" value="Short-chain dehydrogenase reductase"/>
    <property type="match status" value="1"/>
</dbReference>
<dbReference type="SUPFAM" id="SSF51735">
    <property type="entry name" value="NAD(P)-binding Rossmann-fold domains"/>
    <property type="match status" value="1"/>
</dbReference>
<dbReference type="WBParaSite" id="ACRNAN_scaffold1182.g15446.t1">
    <property type="protein sequence ID" value="ACRNAN_scaffold1182.g15446.t1"/>
    <property type="gene ID" value="ACRNAN_scaffold1182.g15446"/>
</dbReference>
<sequence length="261" mass="28184">MGKLAGKVAIITGSSAGIGRATALLFASEGASVTIHGRNEKSIQETQSQLKAQGVEDNRILVVQGQIEEAETCENLVNETIKRFGKLDVLVNNAGIGAKPGLDPLSLENFDYTFDVNLKSVVRLIQLSTPHLEKTQGNIVNVSSIAAIRSGPRPFYSAVKAALDHLSRGYSLILAPKGIRINVLNPGFIKTEFGLKFGQTQEQYDKFHNELKASVPLNRIGTAEEMAKLILFLATDATYMTGDNIIAGGGLQNYFQLPKVN</sequence>
<name>A0A914CKM8_9BILA</name>
<dbReference type="InterPro" id="IPR002347">
    <property type="entry name" value="SDR_fam"/>
</dbReference>
<evidence type="ECO:0000313" key="2">
    <source>
        <dbReference type="WBParaSite" id="ACRNAN_scaffold1182.g15446.t1"/>
    </source>
</evidence>
<protein>
    <submittedName>
        <fullName evidence="2">Uncharacterized protein</fullName>
    </submittedName>
</protein>
<dbReference type="PRINTS" id="PR00081">
    <property type="entry name" value="GDHRDH"/>
</dbReference>
<dbReference type="PANTHER" id="PTHR44115">
    <property type="entry name" value="PROTEIN CBG09704"/>
    <property type="match status" value="1"/>
</dbReference>
<dbReference type="Pfam" id="PF13561">
    <property type="entry name" value="adh_short_C2"/>
    <property type="match status" value="1"/>
</dbReference>
<dbReference type="AlphaFoldDB" id="A0A914CKM8"/>
<accession>A0A914CKM8</accession>
<dbReference type="Proteomes" id="UP000887540">
    <property type="component" value="Unplaced"/>
</dbReference>
<reference evidence="2" key="1">
    <citation type="submission" date="2022-11" db="UniProtKB">
        <authorList>
            <consortium name="WormBaseParasite"/>
        </authorList>
    </citation>
    <scope>IDENTIFICATION</scope>
</reference>
<dbReference type="Gene3D" id="3.40.50.720">
    <property type="entry name" value="NAD(P)-binding Rossmann-like Domain"/>
    <property type="match status" value="1"/>
</dbReference>
<proteinExistence type="predicted"/>
<organism evidence="1 2">
    <name type="scientific">Acrobeloides nanus</name>
    <dbReference type="NCBI Taxonomy" id="290746"/>
    <lineage>
        <taxon>Eukaryota</taxon>
        <taxon>Metazoa</taxon>
        <taxon>Ecdysozoa</taxon>
        <taxon>Nematoda</taxon>
        <taxon>Chromadorea</taxon>
        <taxon>Rhabditida</taxon>
        <taxon>Tylenchina</taxon>
        <taxon>Cephalobomorpha</taxon>
        <taxon>Cephaloboidea</taxon>
        <taxon>Cephalobidae</taxon>
        <taxon>Acrobeloides</taxon>
    </lineage>
</organism>